<feature type="transmembrane region" description="Helical" evidence="1">
    <location>
        <begin position="29"/>
        <end position="48"/>
    </location>
</feature>
<reference evidence="2 3" key="1">
    <citation type="submission" date="2013-01" db="EMBL/GenBank/DDBJ databases">
        <title>The Genome Sequence of Clostridium clostridioforme 90A8.</title>
        <authorList>
            <consortium name="The Broad Institute Genome Sequencing Platform"/>
            <person name="Earl A."/>
            <person name="Ward D."/>
            <person name="Feldgarden M."/>
            <person name="Gevers D."/>
            <person name="Courvalin P."/>
            <person name="Lambert T."/>
            <person name="Walker B."/>
            <person name="Young S.K."/>
            <person name="Zeng Q."/>
            <person name="Gargeya S."/>
            <person name="Fitzgerald M."/>
            <person name="Haas B."/>
            <person name="Abouelleil A."/>
            <person name="Alvarado L."/>
            <person name="Arachchi H.M."/>
            <person name="Berlin A.M."/>
            <person name="Chapman S.B."/>
            <person name="Dewar J."/>
            <person name="Goldberg J."/>
            <person name="Griggs A."/>
            <person name="Gujja S."/>
            <person name="Hansen M."/>
            <person name="Howarth C."/>
            <person name="Imamovic A."/>
            <person name="Larimer J."/>
            <person name="McCowan C."/>
            <person name="Murphy C."/>
            <person name="Neiman D."/>
            <person name="Pearson M."/>
            <person name="Priest M."/>
            <person name="Roberts A."/>
            <person name="Saif S."/>
            <person name="Shea T."/>
            <person name="Sisk P."/>
            <person name="Sykes S."/>
            <person name="Wortman J."/>
            <person name="Nusbaum C."/>
            <person name="Birren B."/>
        </authorList>
    </citation>
    <scope>NUCLEOTIDE SEQUENCE [LARGE SCALE GENOMIC DNA]</scope>
    <source>
        <strain evidence="2 3">90A8</strain>
    </source>
</reference>
<keyword evidence="1" id="KW-0472">Membrane</keyword>
<evidence type="ECO:0000313" key="3">
    <source>
        <dbReference type="Proteomes" id="UP000013085"/>
    </source>
</evidence>
<dbReference type="HOGENOM" id="CLU_2859751_0_0_9"/>
<organism evidence="2 3">
    <name type="scientific">[Clostridium] clostridioforme 90A8</name>
    <dbReference type="NCBI Taxonomy" id="999408"/>
    <lineage>
        <taxon>Bacteria</taxon>
        <taxon>Bacillati</taxon>
        <taxon>Bacillota</taxon>
        <taxon>Clostridia</taxon>
        <taxon>Lachnospirales</taxon>
        <taxon>Lachnospiraceae</taxon>
        <taxon>Enterocloster</taxon>
    </lineage>
</organism>
<dbReference type="AlphaFoldDB" id="A0A0E2H144"/>
<proteinExistence type="predicted"/>
<keyword evidence="1" id="KW-1133">Transmembrane helix</keyword>
<accession>A0A0E2H144</accession>
<dbReference type="Proteomes" id="UP000013085">
    <property type="component" value="Unassembled WGS sequence"/>
</dbReference>
<comment type="caution">
    <text evidence="2">The sequence shown here is derived from an EMBL/GenBank/DDBJ whole genome shotgun (WGS) entry which is preliminary data.</text>
</comment>
<dbReference type="EMBL" id="AGYR01000079">
    <property type="protein sequence ID" value="ENZ05413.1"/>
    <property type="molecule type" value="Genomic_DNA"/>
</dbReference>
<dbReference type="PATRIC" id="fig|999408.3.peg.6030"/>
<evidence type="ECO:0000256" key="1">
    <source>
        <dbReference type="SAM" id="Phobius"/>
    </source>
</evidence>
<evidence type="ECO:0000313" key="2">
    <source>
        <dbReference type="EMBL" id="ENZ05413.1"/>
    </source>
</evidence>
<gene>
    <name evidence="2" type="ORF">HMPREF1090_05627</name>
</gene>
<sequence>MLSTWIGCFLAAAAIVVFGAKFIKTALDWILSMFKGAITVAAYGLITVRRGQGHNHPRMKNWCV</sequence>
<keyword evidence="1" id="KW-0812">Transmembrane</keyword>
<name>A0A0E2H144_9FIRM</name>
<protein>
    <submittedName>
        <fullName evidence="2">Uncharacterized protein</fullName>
    </submittedName>
</protein>